<feature type="domain" description="Methyltransferase type 11" evidence="1">
    <location>
        <begin position="53"/>
        <end position="146"/>
    </location>
</feature>
<gene>
    <name evidence="2" type="ORF">A3D51_02030</name>
</gene>
<dbReference type="AlphaFoldDB" id="A0A1G2S8D8"/>
<name>A0A1G2S8D8_9BACT</name>
<organism evidence="2 3">
    <name type="scientific">Candidatus Yonathbacteria bacterium RIFCSPHIGHO2_02_FULL_44_14</name>
    <dbReference type="NCBI Taxonomy" id="1802724"/>
    <lineage>
        <taxon>Bacteria</taxon>
        <taxon>Candidatus Yonathiibacteriota</taxon>
    </lineage>
</organism>
<dbReference type="Pfam" id="PF08241">
    <property type="entry name" value="Methyltransf_11"/>
    <property type="match status" value="1"/>
</dbReference>
<dbReference type="InterPro" id="IPR013216">
    <property type="entry name" value="Methyltransf_11"/>
</dbReference>
<dbReference type="Gene3D" id="3.40.50.150">
    <property type="entry name" value="Vaccinia Virus protein VP39"/>
    <property type="match status" value="1"/>
</dbReference>
<comment type="caution">
    <text evidence="2">The sequence shown here is derived from an EMBL/GenBank/DDBJ whole genome shotgun (WGS) entry which is preliminary data.</text>
</comment>
<evidence type="ECO:0000259" key="1">
    <source>
        <dbReference type="Pfam" id="PF08241"/>
    </source>
</evidence>
<dbReference type="PANTHER" id="PTHR43861">
    <property type="entry name" value="TRANS-ACONITATE 2-METHYLTRANSFERASE-RELATED"/>
    <property type="match status" value="1"/>
</dbReference>
<dbReference type="InterPro" id="IPR029063">
    <property type="entry name" value="SAM-dependent_MTases_sf"/>
</dbReference>
<sequence>MANKETKKTKTTSWGGVAHWYDTLLAGDDTYQSRVILPNILRAMAIKKGEKVLDLACGQGFFTRAFFAEGADTTGVDLGKQLILIAKKESTKEIKYFPHSAEDLSLFEDNSFDKIVIILAIQNIEAPHKVFKECARVLVPGGKLFIVLNHPAFRIPKASAWGYDEATKTQYRRIDSYMSESKVEIEMNPSKRDSKTTISFHRPLQYYFKTLANSGFVVARLEEWLSHRESELGPRKKAEDKARKEIPMFLFLEVLKK</sequence>
<protein>
    <recommendedName>
        <fullName evidence="1">Methyltransferase type 11 domain-containing protein</fullName>
    </recommendedName>
</protein>
<evidence type="ECO:0000313" key="3">
    <source>
        <dbReference type="Proteomes" id="UP000179118"/>
    </source>
</evidence>
<dbReference type="EMBL" id="MHUT01000009">
    <property type="protein sequence ID" value="OHA81336.1"/>
    <property type="molecule type" value="Genomic_DNA"/>
</dbReference>
<dbReference type="SUPFAM" id="SSF53335">
    <property type="entry name" value="S-adenosyl-L-methionine-dependent methyltransferases"/>
    <property type="match status" value="1"/>
</dbReference>
<dbReference type="GO" id="GO:0008757">
    <property type="term" value="F:S-adenosylmethionine-dependent methyltransferase activity"/>
    <property type="evidence" value="ECO:0007669"/>
    <property type="project" value="InterPro"/>
</dbReference>
<evidence type="ECO:0000313" key="2">
    <source>
        <dbReference type="EMBL" id="OHA81336.1"/>
    </source>
</evidence>
<reference evidence="2 3" key="1">
    <citation type="journal article" date="2016" name="Nat. Commun.">
        <title>Thousands of microbial genomes shed light on interconnected biogeochemical processes in an aquifer system.</title>
        <authorList>
            <person name="Anantharaman K."/>
            <person name="Brown C.T."/>
            <person name="Hug L.A."/>
            <person name="Sharon I."/>
            <person name="Castelle C.J."/>
            <person name="Probst A.J."/>
            <person name="Thomas B.C."/>
            <person name="Singh A."/>
            <person name="Wilkins M.J."/>
            <person name="Karaoz U."/>
            <person name="Brodie E.L."/>
            <person name="Williams K.H."/>
            <person name="Hubbard S.S."/>
            <person name="Banfield J.F."/>
        </authorList>
    </citation>
    <scope>NUCLEOTIDE SEQUENCE [LARGE SCALE GENOMIC DNA]</scope>
</reference>
<proteinExistence type="predicted"/>
<dbReference type="Proteomes" id="UP000179118">
    <property type="component" value="Unassembled WGS sequence"/>
</dbReference>
<dbReference type="CDD" id="cd02440">
    <property type="entry name" value="AdoMet_MTases"/>
    <property type="match status" value="1"/>
</dbReference>
<dbReference type="PANTHER" id="PTHR43861:SF1">
    <property type="entry name" value="TRANS-ACONITATE 2-METHYLTRANSFERASE"/>
    <property type="match status" value="1"/>
</dbReference>
<accession>A0A1G2S8D8</accession>